<dbReference type="Proteomes" id="UP000243488">
    <property type="component" value="Chromosome"/>
</dbReference>
<dbReference type="EMBL" id="CP020100">
    <property type="protein sequence ID" value="AQZ96814.1"/>
    <property type="molecule type" value="Genomic_DNA"/>
</dbReference>
<feature type="domain" description="Mor transcription activator" evidence="1">
    <location>
        <begin position="4"/>
        <end position="109"/>
    </location>
</feature>
<proteinExistence type="predicted"/>
<sequence length="110" mass="12569">MEQQRHELLSDVADLVASVLEDHGVAASLAEQCGAALADRLAAHWGGQLINIPKDYRFKLAARDLLIYEEFTGNNHADLARKYDMTVRGIYKIIERARKRDLDYRQPKLF</sequence>
<gene>
    <name evidence="2" type="ORF">BVH74_12545</name>
</gene>
<dbReference type="SUPFAM" id="SSF46689">
    <property type="entry name" value="Homeodomain-like"/>
    <property type="match status" value="1"/>
</dbReference>
<accession>A0A1V0BAJ0</accession>
<dbReference type="InterPro" id="IPR052411">
    <property type="entry name" value="c-mor_Regulatory_Protein"/>
</dbReference>
<name>A0A1V0BAJ0_9GAMM</name>
<dbReference type="PANTHER" id="PTHR37812:SF1">
    <property type="entry name" value="MU-LIKE PROPHAGE FLUMU PROTEIN C"/>
    <property type="match status" value="1"/>
</dbReference>
<evidence type="ECO:0000259" key="1">
    <source>
        <dbReference type="Pfam" id="PF08765"/>
    </source>
</evidence>
<dbReference type="Pfam" id="PF08765">
    <property type="entry name" value="Mor"/>
    <property type="match status" value="1"/>
</dbReference>
<dbReference type="InterPro" id="IPR014875">
    <property type="entry name" value="Mor_transcription_activator"/>
</dbReference>
<dbReference type="AlphaFoldDB" id="A0A1V0BAJ0"/>
<dbReference type="PANTHER" id="PTHR37812">
    <property type="entry name" value="MU-LIKE PROPHAGE FLUMU PROTEIN C"/>
    <property type="match status" value="1"/>
</dbReference>
<organism evidence="2 3">
    <name type="scientific">Halopseudomonas phragmitis</name>
    <dbReference type="NCBI Taxonomy" id="1931241"/>
    <lineage>
        <taxon>Bacteria</taxon>
        <taxon>Pseudomonadati</taxon>
        <taxon>Pseudomonadota</taxon>
        <taxon>Gammaproteobacteria</taxon>
        <taxon>Pseudomonadales</taxon>
        <taxon>Pseudomonadaceae</taxon>
        <taxon>Halopseudomonas</taxon>
    </lineage>
</organism>
<evidence type="ECO:0000313" key="2">
    <source>
        <dbReference type="EMBL" id="AQZ96814.1"/>
    </source>
</evidence>
<dbReference type="Gene3D" id="1.10.10.60">
    <property type="entry name" value="Homeodomain-like"/>
    <property type="match status" value="1"/>
</dbReference>
<keyword evidence="3" id="KW-1185">Reference proteome</keyword>
<dbReference type="STRING" id="1931241.BVH74_12545"/>
<protein>
    <recommendedName>
        <fullName evidence="1">Mor transcription activator domain-containing protein</fullName>
    </recommendedName>
</protein>
<dbReference type="InterPro" id="IPR009057">
    <property type="entry name" value="Homeodomain-like_sf"/>
</dbReference>
<evidence type="ECO:0000313" key="3">
    <source>
        <dbReference type="Proteomes" id="UP000243488"/>
    </source>
</evidence>
<dbReference type="KEGG" id="ppha:BVH74_12545"/>
<reference evidence="2 3" key="1">
    <citation type="submission" date="2017-03" db="EMBL/GenBank/DDBJ databases">
        <title>Complete genome sequence of the novel DNRA strain Pseudomonas sp. S-6-2 isolated from Chinese polluted river sediment. Journal of Biotechnology.</title>
        <authorList>
            <person name="Li J."/>
            <person name="Xiang F."/>
            <person name="Wang L."/>
            <person name="Xi L."/>
            <person name="Liu J."/>
        </authorList>
    </citation>
    <scope>NUCLEOTIDE SEQUENCE [LARGE SCALE GENOMIC DNA]</scope>
    <source>
        <strain evidence="2 3">S-6-2</strain>
    </source>
</reference>